<protein>
    <submittedName>
        <fullName evidence="2">Uncharacterized protein</fullName>
    </submittedName>
</protein>
<sequence>MILIGILKQQQNHIWHLYSSSLLRSTNILSSLNLNRFLNYNHQYIENQRSLLSVRLPIIINQPFRTRKLKFSFGYTNYGHRRHVRPPGHHVVHYMQFFLVIIGAYAMFYLTGLATMDISCFTF</sequence>
<accession>A0A814FN02</accession>
<reference evidence="2" key="1">
    <citation type="submission" date="2021-02" db="EMBL/GenBank/DDBJ databases">
        <authorList>
            <person name="Nowell W R."/>
        </authorList>
    </citation>
    <scope>NUCLEOTIDE SEQUENCE</scope>
</reference>
<evidence type="ECO:0000256" key="1">
    <source>
        <dbReference type="SAM" id="Phobius"/>
    </source>
</evidence>
<dbReference type="EMBL" id="CAJNOT010000448">
    <property type="protein sequence ID" value="CAF0985122.1"/>
    <property type="molecule type" value="Genomic_DNA"/>
</dbReference>
<keyword evidence="1" id="KW-0812">Transmembrane</keyword>
<name>A0A814FN02_9BILA</name>
<keyword evidence="1" id="KW-0472">Membrane</keyword>
<proteinExistence type="predicted"/>
<organism evidence="2 3">
    <name type="scientific">Rotaria sordida</name>
    <dbReference type="NCBI Taxonomy" id="392033"/>
    <lineage>
        <taxon>Eukaryota</taxon>
        <taxon>Metazoa</taxon>
        <taxon>Spiralia</taxon>
        <taxon>Gnathifera</taxon>
        <taxon>Rotifera</taxon>
        <taxon>Eurotatoria</taxon>
        <taxon>Bdelloidea</taxon>
        <taxon>Philodinida</taxon>
        <taxon>Philodinidae</taxon>
        <taxon>Rotaria</taxon>
    </lineage>
</organism>
<dbReference type="Proteomes" id="UP000663864">
    <property type="component" value="Unassembled WGS sequence"/>
</dbReference>
<gene>
    <name evidence="2" type="ORF">ZHD862_LOCUS11717</name>
</gene>
<dbReference type="AlphaFoldDB" id="A0A814FN02"/>
<evidence type="ECO:0000313" key="3">
    <source>
        <dbReference type="Proteomes" id="UP000663864"/>
    </source>
</evidence>
<feature type="transmembrane region" description="Helical" evidence="1">
    <location>
        <begin position="91"/>
        <end position="110"/>
    </location>
</feature>
<keyword evidence="1" id="KW-1133">Transmembrane helix</keyword>
<comment type="caution">
    <text evidence="2">The sequence shown here is derived from an EMBL/GenBank/DDBJ whole genome shotgun (WGS) entry which is preliminary data.</text>
</comment>
<evidence type="ECO:0000313" key="2">
    <source>
        <dbReference type="EMBL" id="CAF0985122.1"/>
    </source>
</evidence>